<dbReference type="Proteomes" id="UP000523431">
    <property type="component" value="Unassembled WGS sequence"/>
</dbReference>
<comment type="caution">
    <text evidence="1">The sequence shown here is derived from an EMBL/GenBank/DDBJ whole genome shotgun (WGS) entry which is preliminary data.</text>
</comment>
<evidence type="ECO:0000313" key="3">
    <source>
        <dbReference type="Proteomes" id="UP000523431"/>
    </source>
</evidence>
<dbReference type="RefSeq" id="WP_245345082.1">
    <property type="nucleotide sequence ID" value="NZ_JACIHU010000018.1"/>
</dbReference>
<dbReference type="Proteomes" id="UP000557344">
    <property type="component" value="Unassembled WGS sequence"/>
</dbReference>
<dbReference type="EMBL" id="JACIID010000018">
    <property type="protein sequence ID" value="MBB4539062.1"/>
    <property type="molecule type" value="Genomic_DNA"/>
</dbReference>
<evidence type="ECO:0000313" key="1">
    <source>
        <dbReference type="EMBL" id="MBB4483233.1"/>
    </source>
</evidence>
<gene>
    <name evidence="1" type="ORF">GGE46_005854</name>
    <name evidence="2" type="ORF">GGE57_005851</name>
</gene>
<name>A0A7W6YCG2_RHIET</name>
<organism evidence="1 4">
    <name type="scientific">Rhizobium etli</name>
    <dbReference type="NCBI Taxonomy" id="29449"/>
    <lineage>
        <taxon>Bacteria</taxon>
        <taxon>Pseudomonadati</taxon>
        <taxon>Pseudomonadota</taxon>
        <taxon>Alphaproteobacteria</taxon>
        <taxon>Hyphomicrobiales</taxon>
        <taxon>Rhizobiaceae</taxon>
        <taxon>Rhizobium/Agrobacterium group</taxon>
        <taxon>Rhizobium</taxon>
    </lineage>
</organism>
<evidence type="ECO:0000313" key="2">
    <source>
        <dbReference type="EMBL" id="MBB4539062.1"/>
    </source>
</evidence>
<dbReference type="AlphaFoldDB" id="A0A7W6YCG2"/>
<dbReference type="EMBL" id="JACIHU010000018">
    <property type="protein sequence ID" value="MBB4483233.1"/>
    <property type="molecule type" value="Genomic_DNA"/>
</dbReference>
<protein>
    <submittedName>
        <fullName evidence="1">Uncharacterized protein</fullName>
    </submittedName>
</protein>
<reference evidence="3 4" key="1">
    <citation type="submission" date="2020-08" db="EMBL/GenBank/DDBJ databases">
        <title>Genomic Encyclopedia of Type Strains, Phase IV (KMG-V): Genome sequencing to study the core and pangenomes of soil and plant-associated prokaryotes.</title>
        <authorList>
            <person name="Whitman W."/>
        </authorList>
    </citation>
    <scope>NUCLEOTIDE SEQUENCE [LARGE SCALE GENOMIC DNA]</scope>
    <source>
        <strain evidence="1 4">SEMIA 471</strain>
        <strain evidence="2 3">SEMIA 489</strain>
    </source>
</reference>
<accession>A0A7W6YCG2</accession>
<sequence length="100" mass="11050">MTGPRKQVLDHGQLFKRQKVLADFGEFALRSDDLDAILSEACRLVSDAVDTRRSKVLEIQEGGQKLRVRAAVGWQPDIVGLELDMEDHSSETFSIGPASP</sequence>
<proteinExistence type="predicted"/>
<dbReference type="SUPFAM" id="SSF55781">
    <property type="entry name" value="GAF domain-like"/>
    <property type="match status" value="1"/>
</dbReference>
<evidence type="ECO:0000313" key="4">
    <source>
        <dbReference type="Proteomes" id="UP000557344"/>
    </source>
</evidence>
<dbReference type="InterPro" id="IPR029016">
    <property type="entry name" value="GAF-like_dom_sf"/>
</dbReference>
<dbReference type="Gene3D" id="3.30.450.40">
    <property type="match status" value="1"/>
</dbReference>